<feature type="transmembrane region" description="Helical" evidence="10">
    <location>
        <begin position="300"/>
        <end position="321"/>
    </location>
</feature>
<evidence type="ECO:0000256" key="3">
    <source>
        <dbReference type="ARBA" id="ARBA00022989"/>
    </source>
</evidence>
<dbReference type="SUPFAM" id="SSF81321">
    <property type="entry name" value="Family A G protein-coupled receptor-like"/>
    <property type="match status" value="1"/>
</dbReference>
<comment type="similarity">
    <text evidence="8">Belongs to the G-protein coupled receptor 1 family.</text>
</comment>
<feature type="domain" description="G-protein coupled receptors family 1 profile" evidence="11">
    <location>
        <begin position="79"/>
        <end position="353"/>
    </location>
</feature>
<dbReference type="Pfam" id="PF00001">
    <property type="entry name" value="7tm_1"/>
    <property type="match status" value="1"/>
</dbReference>
<name>A0A2T7NQX1_POMCA</name>
<dbReference type="Proteomes" id="UP000245119">
    <property type="component" value="Linkage Group LG10"/>
</dbReference>
<dbReference type="PANTHER" id="PTHR45695">
    <property type="entry name" value="LEUCOKININ RECEPTOR-RELATED"/>
    <property type="match status" value="1"/>
</dbReference>
<keyword evidence="2 8" id="KW-0812">Transmembrane</keyword>
<evidence type="ECO:0000256" key="8">
    <source>
        <dbReference type="RuleBase" id="RU000688"/>
    </source>
</evidence>
<dbReference type="PROSITE" id="PS00237">
    <property type="entry name" value="G_PROTEIN_RECEP_F1_1"/>
    <property type="match status" value="1"/>
</dbReference>
<feature type="transmembrane region" description="Helical" evidence="10">
    <location>
        <begin position="351"/>
        <end position="370"/>
    </location>
</feature>
<dbReference type="EMBL" id="PZQS01000010">
    <property type="protein sequence ID" value="PVD23574.1"/>
    <property type="molecule type" value="Genomic_DNA"/>
</dbReference>
<comment type="subcellular location">
    <subcellularLocation>
        <location evidence="1">Membrane</location>
        <topology evidence="1">Multi-pass membrane protein</topology>
    </subcellularLocation>
</comment>
<keyword evidence="5 10" id="KW-0472">Membrane</keyword>
<dbReference type="InterPro" id="IPR000276">
    <property type="entry name" value="GPCR_Rhodpsn"/>
</dbReference>
<feature type="transmembrane region" description="Helical" evidence="10">
    <location>
        <begin position="100"/>
        <end position="120"/>
    </location>
</feature>
<dbReference type="PROSITE" id="PS50262">
    <property type="entry name" value="G_PROTEIN_RECEP_F1_2"/>
    <property type="match status" value="1"/>
</dbReference>
<dbReference type="Gene3D" id="1.20.1070.10">
    <property type="entry name" value="Rhodopsin 7-helix transmembrane proteins"/>
    <property type="match status" value="1"/>
</dbReference>
<dbReference type="PRINTS" id="PR01064">
    <property type="entry name" value="OREXINR"/>
</dbReference>
<evidence type="ECO:0000313" key="13">
    <source>
        <dbReference type="Proteomes" id="UP000245119"/>
    </source>
</evidence>
<dbReference type="InterPro" id="IPR017452">
    <property type="entry name" value="GPCR_Rhodpsn_7TM"/>
</dbReference>
<dbReference type="STRING" id="400727.A0A2T7NQX1"/>
<evidence type="ECO:0000259" key="11">
    <source>
        <dbReference type="PROSITE" id="PS50262"/>
    </source>
</evidence>
<evidence type="ECO:0000256" key="5">
    <source>
        <dbReference type="ARBA" id="ARBA00023136"/>
    </source>
</evidence>
<keyword evidence="7 8" id="KW-0807">Transducer</keyword>
<dbReference type="PRINTS" id="PR00237">
    <property type="entry name" value="GPCRRHODOPSN"/>
</dbReference>
<dbReference type="GO" id="GO:0016499">
    <property type="term" value="F:orexin receptor activity"/>
    <property type="evidence" value="ECO:0007669"/>
    <property type="project" value="InterPro"/>
</dbReference>
<gene>
    <name evidence="12" type="ORF">C0Q70_16846</name>
</gene>
<dbReference type="OrthoDB" id="5987936at2759"/>
<evidence type="ECO:0000256" key="6">
    <source>
        <dbReference type="ARBA" id="ARBA00023170"/>
    </source>
</evidence>
<feature type="transmembrane region" description="Helical" evidence="10">
    <location>
        <begin position="179"/>
        <end position="199"/>
    </location>
</feature>
<dbReference type="PANTHER" id="PTHR45695:SF15">
    <property type="entry name" value="OPSIN RH2"/>
    <property type="match status" value="1"/>
</dbReference>
<dbReference type="GO" id="GO:0007631">
    <property type="term" value="P:feeding behavior"/>
    <property type="evidence" value="ECO:0007669"/>
    <property type="project" value="InterPro"/>
</dbReference>
<keyword evidence="13" id="KW-1185">Reference proteome</keyword>
<feature type="transmembrane region" description="Helical" evidence="10">
    <location>
        <begin position="140"/>
        <end position="158"/>
    </location>
</feature>
<dbReference type="GO" id="GO:0005886">
    <property type="term" value="C:plasma membrane"/>
    <property type="evidence" value="ECO:0007669"/>
    <property type="project" value="TreeGrafter"/>
</dbReference>
<keyword evidence="6 8" id="KW-0675">Receptor</keyword>
<evidence type="ECO:0000256" key="1">
    <source>
        <dbReference type="ARBA" id="ARBA00004141"/>
    </source>
</evidence>
<evidence type="ECO:0000256" key="9">
    <source>
        <dbReference type="SAM" id="MobiDB-lite"/>
    </source>
</evidence>
<evidence type="ECO:0000256" key="7">
    <source>
        <dbReference type="ARBA" id="ARBA00023224"/>
    </source>
</evidence>
<feature type="transmembrane region" description="Helical" evidence="10">
    <location>
        <begin position="229"/>
        <end position="258"/>
    </location>
</feature>
<evidence type="ECO:0000256" key="4">
    <source>
        <dbReference type="ARBA" id="ARBA00023040"/>
    </source>
</evidence>
<evidence type="ECO:0000256" key="2">
    <source>
        <dbReference type="ARBA" id="ARBA00022692"/>
    </source>
</evidence>
<reference evidence="12 13" key="1">
    <citation type="submission" date="2018-04" db="EMBL/GenBank/DDBJ databases">
        <title>The genome of golden apple snail Pomacea canaliculata provides insight into stress tolerance and invasive adaptation.</title>
        <authorList>
            <person name="Liu C."/>
            <person name="Liu B."/>
            <person name="Ren Y."/>
            <person name="Zhang Y."/>
            <person name="Wang H."/>
            <person name="Li S."/>
            <person name="Jiang F."/>
            <person name="Yin L."/>
            <person name="Zhang G."/>
            <person name="Qian W."/>
            <person name="Fan W."/>
        </authorList>
    </citation>
    <scope>NUCLEOTIDE SEQUENCE [LARGE SCALE GENOMIC DNA]</scope>
    <source>
        <strain evidence="12">SZHN2017</strain>
        <tissue evidence="12">Muscle</tissue>
    </source>
</reference>
<evidence type="ECO:0000313" key="12">
    <source>
        <dbReference type="EMBL" id="PVD23574.1"/>
    </source>
</evidence>
<feature type="region of interest" description="Disordered" evidence="9">
    <location>
        <begin position="451"/>
        <end position="507"/>
    </location>
</feature>
<dbReference type="InterPro" id="IPR000204">
    <property type="entry name" value="Orexin_rcpt"/>
</dbReference>
<keyword evidence="3 10" id="KW-1133">Transmembrane helix</keyword>
<feature type="compositionally biased region" description="Basic and acidic residues" evidence="9">
    <location>
        <begin position="473"/>
        <end position="507"/>
    </location>
</feature>
<keyword evidence="4 8" id="KW-0297">G-protein coupled receptor</keyword>
<sequence length="534" mass="60495">MAATLPMDVELALTNMSTTTTTTQSDVDNVTSNSTECWNEYCYSVDEYENAVWEHIYPEDYEWFFIVLYTITFIVGLVGNSLVCFAVWRNHNMRTVTNVFIVNLAVGDFMVILLCLPPTLVQDVSNTWFMGAVMCKALLFLQNASVSVSVLTLSAIAVERWYAICYPLRFKSTLSRARNIIIIIWITAMLVALPELIVADAERYKFPGTFESIVLTGCKPVWDAWKQSIYQVFLAVAMYIAPIVLMSLTYAHIAFVLWKVAIPGNSCQSVMAGGKRPMLDGKRSKLPEDQLASRRKAAKMLIAIVIVFGICYLPVHLMNVLRYFQLLKTESAVQPLISHWLPYFNSALNPVIYNFMSVVFLTISSDILLVSAVCKKLGNSAVCTAAKRFLVVPRDVVESFYSTGLENDPHQVPEGVQGSLLLLFLLRVPEAPFSQARPHLHHDLLPQQLQQLPHRRSHPDKPQRLSSRLQRPRSPEMDERLLGKDEDHMAKQEKKEREKTEGEAENEELIRMVEVEVTVHNVMNEANEEALEVL</sequence>
<evidence type="ECO:0000256" key="10">
    <source>
        <dbReference type="SAM" id="Phobius"/>
    </source>
</evidence>
<organism evidence="12 13">
    <name type="scientific">Pomacea canaliculata</name>
    <name type="common">Golden apple snail</name>
    <dbReference type="NCBI Taxonomy" id="400727"/>
    <lineage>
        <taxon>Eukaryota</taxon>
        <taxon>Metazoa</taxon>
        <taxon>Spiralia</taxon>
        <taxon>Lophotrochozoa</taxon>
        <taxon>Mollusca</taxon>
        <taxon>Gastropoda</taxon>
        <taxon>Caenogastropoda</taxon>
        <taxon>Architaenioglossa</taxon>
        <taxon>Ampullarioidea</taxon>
        <taxon>Ampullariidae</taxon>
        <taxon>Pomacea</taxon>
    </lineage>
</organism>
<dbReference type="AlphaFoldDB" id="A0A2T7NQX1"/>
<comment type="caution">
    <text evidence="12">The sequence shown here is derived from an EMBL/GenBank/DDBJ whole genome shotgun (WGS) entry which is preliminary data.</text>
</comment>
<protein>
    <recommendedName>
        <fullName evidence="11">G-protein coupled receptors family 1 profile domain-containing protein</fullName>
    </recommendedName>
</protein>
<proteinExistence type="inferred from homology"/>
<feature type="transmembrane region" description="Helical" evidence="10">
    <location>
        <begin position="63"/>
        <end position="88"/>
    </location>
</feature>
<accession>A0A2T7NQX1</accession>